<proteinExistence type="predicted"/>
<accession>A0ABP9P1L9</accession>
<dbReference type="SUPFAM" id="SSF52540">
    <property type="entry name" value="P-loop containing nucleoside triphosphate hydrolases"/>
    <property type="match status" value="1"/>
</dbReference>
<dbReference type="CDD" id="cd03219">
    <property type="entry name" value="ABC_Mj1267_LivG_branched"/>
    <property type="match status" value="1"/>
</dbReference>
<dbReference type="InterPro" id="IPR027417">
    <property type="entry name" value="P-loop_NTPase"/>
</dbReference>
<dbReference type="PANTHER" id="PTHR45772:SF9">
    <property type="entry name" value="CONSERVED COMPONENT OF ABC TRANSPORTER FOR NATURAL AMINO ACIDS"/>
    <property type="match status" value="1"/>
</dbReference>
<keyword evidence="1" id="KW-0813">Transport</keyword>
<evidence type="ECO:0000256" key="3">
    <source>
        <dbReference type="ARBA" id="ARBA00022840"/>
    </source>
</evidence>
<sequence length="284" mass="30218">MTTAPARTAVLTTSDVAVHFGGIKAVDGVDLGIAPGEILGILGPNGSGKSTLLAAVTRLVPLTRGRLSLDGTDYTGSPAYRLARRGIARTFQTVRLLPDLTVLENVQLGADLHLPRASRLRELLRRGAVPEVAEAVERTGIGDALDRRPGELSYGTARRVEIARALAAGPRVLLLDEPTAGMNQPERREVAGLLRRLRDEGLAQLLVEHDVQMMVDTCDRLLAMNQGVRIAEGAPTDVVEDAGVQSAYLGRPSGPQQGGFAPVEPQQSHLAATREREAGRAADR</sequence>
<dbReference type="EMBL" id="BAABJO010000033">
    <property type="protein sequence ID" value="GAA5135831.1"/>
    <property type="molecule type" value="Genomic_DNA"/>
</dbReference>
<feature type="region of interest" description="Disordered" evidence="4">
    <location>
        <begin position="247"/>
        <end position="284"/>
    </location>
</feature>
<dbReference type="Proteomes" id="UP001500804">
    <property type="component" value="Unassembled WGS sequence"/>
</dbReference>
<dbReference type="Gene3D" id="3.40.50.300">
    <property type="entry name" value="P-loop containing nucleotide triphosphate hydrolases"/>
    <property type="match status" value="1"/>
</dbReference>
<evidence type="ECO:0000259" key="5">
    <source>
        <dbReference type="PROSITE" id="PS50893"/>
    </source>
</evidence>
<reference evidence="7" key="1">
    <citation type="journal article" date="2019" name="Int. J. Syst. Evol. Microbiol.">
        <title>The Global Catalogue of Microorganisms (GCM) 10K type strain sequencing project: providing services to taxonomists for standard genome sequencing and annotation.</title>
        <authorList>
            <consortium name="The Broad Institute Genomics Platform"/>
            <consortium name="The Broad Institute Genome Sequencing Center for Infectious Disease"/>
            <person name="Wu L."/>
            <person name="Ma J."/>
        </authorList>
    </citation>
    <scope>NUCLEOTIDE SEQUENCE [LARGE SCALE GENOMIC DNA]</scope>
    <source>
        <strain evidence="7">JCM 18302</strain>
    </source>
</reference>
<feature type="compositionally biased region" description="Basic and acidic residues" evidence="4">
    <location>
        <begin position="272"/>
        <end position="284"/>
    </location>
</feature>
<dbReference type="PROSITE" id="PS50893">
    <property type="entry name" value="ABC_TRANSPORTER_2"/>
    <property type="match status" value="1"/>
</dbReference>
<evidence type="ECO:0000256" key="1">
    <source>
        <dbReference type="ARBA" id="ARBA00022448"/>
    </source>
</evidence>
<evidence type="ECO:0000256" key="4">
    <source>
        <dbReference type="SAM" id="MobiDB-lite"/>
    </source>
</evidence>
<dbReference type="GO" id="GO:0005524">
    <property type="term" value="F:ATP binding"/>
    <property type="evidence" value="ECO:0007669"/>
    <property type="project" value="UniProtKB-KW"/>
</dbReference>
<gene>
    <name evidence="6" type="ORF">GCM10023320_65960</name>
</gene>
<keyword evidence="7" id="KW-1185">Reference proteome</keyword>
<protein>
    <submittedName>
        <fullName evidence="6">ABC transporter ATP-binding protein</fullName>
    </submittedName>
</protein>
<dbReference type="InterPro" id="IPR003439">
    <property type="entry name" value="ABC_transporter-like_ATP-bd"/>
</dbReference>
<dbReference type="Pfam" id="PF00005">
    <property type="entry name" value="ABC_tran"/>
    <property type="match status" value="1"/>
</dbReference>
<dbReference type="RefSeq" id="WP_345610549.1">
    <property type="nucleotide sequence ID" value="NZ_BAABJO010000033.1"/>
</dbReference>
<comment type="caution">
    <text evidence="6">The sequence shown here is derived from an EMBL/GenBank/DDBJ whole genome shotgun (WGS) entry which is preliminary data.</text>
</comment>
<evidence type="ECO:0000313" key="7">
    <source>
        <dbReference type="Proteomes" id="UP001500804"/>
    </source>
</evidence>
<dbReference type="PANTHER" id="PTHR45772">
    <property type="entry name" value="CONSERVED COMPONENT OF ABC TRANSPORTER FOR NATURAL AMINO ACIDS-RELATED"/>
    <property type="match status" value="1"/>
</dbReference>
<dbReference type="InterPro" id="IPR003593">
    <property type="entry name" value="AAA+_ATPase"/>
</dbReference>
<evidence type="ECO:0000313" key="6">
    <source>
        <dbReference type="EMBL" id="GAA5135831.1"/>
    </source>
</evidence>
<feature type="domain" description="ABC transporter" evidence="5">
    <location>
        <begin position="11"/>
        <end position="251"/>
    </location>
</feature>
<dbReference type="SMART" id="SM00382">
    <property type="entry name" value="AAA"/>
    <property type="match status" value="1"/>
</dbReference>
<evidence type="ECO:0000256" key="2">
    <source>
        <dbReference type="ARBA" id="ARBA00022741"/>
    </source>
</evidence>
<organism evidence="6 7">
    <name type="scientific">Pseudonocardia adelaidensis</name>
    <dbReference type="NCBI Taxonomy" id="648754"/>
    <lineage>
        <taxon>Bacteria</taxon>
        <taxon>Bacillati</taxon>
        <taxon>Actinomycetota</taxon>
        <taxon>Actinomycetes</taxon>
        <taxon>Pseudonocardiales</taxon>
        <taxon>Pseudonocardiaceae</taxon>
        <taxon>Pseudonocardia</taxon>
    </lineage>
</organism>
<name>A0ABP9P1L9_9PSEU</name>
<keyword evidence="2" id="KW-0547">Nucleotide-binding</keyword>
<keyword evidence="3 6" id="KW-0067">ATP-binding</keyword>
<dbReference type="InterPro" id="IPR051120">
    <property type="entry name" value="ABC_AA/LPS_Transport"/>
</dbReference>